<keyword evidence="2" id="KW-1185">Reference proteome</keyword>
<gene>
    <name evidence="1" type="ORF">SAMN02745165_00648</name>
</gene>
<dbReference type="Proteomes" id="UP000184171">
    <property type="component" value="Unassembled WGS sequence"/>
</dbReference>
<dbReference type="STRING" id="1122189.SAMN02745165_00648"/>
<dbReference type="PANTHER" id="PTHR34374">
    <property type="entry name" value="LARGE RIBOSOMAL RNA SUBUNIT ACCUMULATION PROTEIN YCED HOMOLOG 1, CHLOROPLASTIC"/>
    <property type="match status" value="1"/>
</dbReference>
<dbReference type="EMBL" id="FQZT01000002">
    <property type="protein sequence ID" value="SHI71581.1"/>
    <property type="molecule type" value="Genomic_DNA"/>
</dbReference>
<name>A0A1M6DET5_MALRU</name>
<evidence type="ECO:0000313" key="1">
    <source>
        <dbReference type="EMBL" id="SHI71581.1"/>
    </source>
</evidence>
<reference evidence="1 2" key="1">
    <citation type="submission" date="2016-11" db="EMBL/GenBank/DDBJ databases">
        <authorList>
            <person name="Jaros S."/>
            <person name="Januszkiewicz K."/>
            <person name="Wedrychowicz H."/>
        </authorList>
    </citation>
    <scope>NUCLEOTIDE SEQUENCE [LARGE SCALE GENOMIC DNA]</scope>
    <source>
        <strain evidence="1 2">DSM 5091</strain>
    </source>
</reference>
<evidence type="ECO:0008006" key="3">
    <source>
        <dbReference type="Google" id="ProtNLM"/>
    </source>
</evidence>
<dbReference type="InterPro" id="IPR003772">
    <property type="entry name" value="YceD"/>
</dbReference>
<accession>A0A1M6DET5</accession>
<evidence type="ECO:0000313" key="2">
    <source>
        <dbReference type="Proteomes" id="UP000184171"/>
    </source>
</evidence>
<dbReference type="AlphaFoldDB" id="A0A1M6DET5"/>
<proteinExistence type="predicted"/>
<dbReference type="PANTHER" id="PTHR34374:SF1">
    <property type="entry name" value="LARGE RIBOSOMAL RNA SUBUNIT ACCUMULATION PROTEIN YCED HOMOLOG 1, CHLOROPLASTIC"/>
    <property type="match status" value="1"/>
</dbReference>
<dbReference type="Pfam" id="PF02620">
    <property type="entry name" value="YceD"/>
    <property type="match status" value="1"/>
</dbReference>
<organism evidence="1 2">
    <name type="scientific">Malonomonas rubra DSM 5091</name>
    <dbReference type="NCBI Taxonomy" id="1122189"/>
    <lineage>
        <taxon>Bacteria</taxon>
        <taxon>Pseudomonadati</taxon>
        <taxon>Thermodesulfobacteriota</taxon>
        <taxon>Desulfuromonadia</taxon>
        <taxon>Desulfuromonadales</taxon>
        <taxon>Geopsychrobacteraceae</taxon>
        <taxon>Malonomonas</taxon>
    </lineage>
</organism>
<sequence length="155" mass="17161">MLGEGVDITAPLQFELRFQQSGQLVELDGKFSTSVELGCGRCLKRYTADLASEFALTFTPFVEEQEGNEEEEEVELETDELGLVYYRDDCLDLLHPLQDQVVMALPISPLCSDECAGLCSECGCNLNETQCGCEKKIFNNKFSALAGLKIDSNQD</sequence>
<protein>
    <recommendedName>
        <fullName evidence="3">DUF177 domain-containing protein</fullName>
    </recommendedName>
</protein>